<sequence length="306" mass="33538">MSMAPGPWPCLGQARQAHWERRVPVCLVSPGESPARIGSIDRAHVPALLANGVPLTEAPDGVARWWVLPRDTRDAALAALHLRLRDQGLIRAWRDEPYPLLDERGELQAVIERAASRFWGSITFGAHCNGYVADADGRPTHLWVARRADDKPTDPGRLDNMIGGGVPHGQTPREALLREAWEEAGLMPDQMAPLERGRVLELCCDIPEGLQHEWLHVYDLALPPDVQPLNQDGEVAWHRLMPVAQALDHARQGDMTVDAALATLDFALRHGLLGDDEAAALAPATEALWVAPAQFERIDPAVPGGR</sequence>
<dbReference type="Proteomes" id="UP001204851">
    <property type="component" value="Unassembled WGS sequence"/>
</dbReference>
<evidence type="ECO:0000256" key="1">
    <source>
        <dbReference type="SAM" id="MobiDB-lite"/>
    </source>
</evidence>
<dbReference type="EMBL" id="JAMXMC010000009">
    <property type="protein sequence ID" value="MCO5978206.1"/>
    <property type="molecule type" value="Genomic_DNA"/>
</dbReference>
<comment type="caution">
    <text evidence="3">The sequence shown here is derived from an EMBL/GenBank/DDBJ whole genome shotgun (WGS) entry which is preliminary data.</text>
</comment>
<evidence type="ECO:0000313" key="4">
    <source>
        <dbReference type="Proteomes" id="UP001204851"/>
    </source>
</evidence>
<accession>A0ABT1BRN4</accession>
<dbReference type="InterPro" id="IPR000086">
    <property type="entry name" value="NUDIX_hydrolase_dom"/>
</dbReference>
<dbReference type="Pfam" id="PF00293">
    <property type="entry name" value="NUDIX"/>
    <property type="match status" value="1"/>
</dbReference>
<dbReference type="PROSITE" id="PS51462">
    <property type="entry name" value="NUDIX"/>
    <property type="match status" value="1"/>
</dbReference>
<keyword evidence="4" id="KW-1185">Reference proteome</keyword>
<feature type="domain" description="Nudix hydrolase" evidence="2">
    <location>
        <begin position="123"/>
        <end position="263"/>
    </location>
</feature>
<dbReference type="RefSeq" id="WP_252770814.1">
    <property type="nucleotide sequence ID" value="NZ_JAMXMC010000009.1"/>
</dbReference>
<dbReference type="SUPFAM" id="SSF55811">
    <property type="entry name" value="Nudix"/>
    <property type="match status" value="1"/>
</dbReference>
<proteinExistence type="predicted"/>
<name>A0ABT1BRN4_9BURK</name>
<reference evidence="3 4" key="1">
    <citation type="submission" date="2022-06" db="EMBL/GenBank/DDBJ databases">
        <title>Ideonella sp. NS12-5 Genome sequencing and assembly.</title>
        <authorList>
            <person name="Jung Y."/>
        </authorList>
    </citation>
    <scope>NUCLEOTIDE SEQUENCE [LARGE SCALE GENOMIC DNA]</scope>
    <source>
        <strain evidence="3 4">NS12-5</strain>
    </source>
</reference>
<protein>
    <submittedName>
        <fullName evidence="3">NUDIX domain-containing protein</fullName>
    </submittedName>
</protein>
<dbReference type="InterPro" id="IPR015797">
    <property type="entry name" value="NUDIX_hydrolase-like_dom_sf"/>
</dbReference>
<feature type="region of interest" description="Disordered" evidence="1">
    <location>
        <begin position="149"/>
        <end position="169"/>
    </location>
</feature>
<gene>
    <name evidence="3" type="ORF">M0L44_16020</name>
</gene>
<dbReference type="Gene3D" id="3.90.79.10">
    <property type="entry name" value="Nucleoside Triphosphate Pyrophosphohydrolase"/>
    <property type="match status" value="1"/>
</dbReference>
<organism evidence="3 4">
    <name type="scientific">Ideonella oryzae</name>
    <dbReference type="NCBI Taxonomy" id="2937441"/>
    <lineage>
        <taxon>Bacteria</taxon>
        <taxon>Pseudomonadati</taxon>
        <taxon>Pseudomonadota</taxon>
        <taxon>Betaproteobacteria</taxon>
        <taxon>Burkholderiales</taxon>
        <taxon>Sphaerotilaceae</taxon>
        <taxon>Ideonella</taxon>
    </lineage>
</organism>
<evidence type="ECO:0000313" key="3">
    <source>
        <dbReference type="EMBL" id="MCO5978206.1"/>
    </source>
</evidence>
<evidence type="ECO:0000259" key="2">
    <source>
        <dbReference type="PROSITE" id="PS51462"/>
    </source>
</evidence>
<dbReference type="CDD" id="cd03676">
    <property type="entry name" value="NUDIX_Tnr3_like"/>
    <property type="match status" value="1"/>
</dbReference>